<evidence type="ECO:0000256" key="1">
    <source>
        <dbReference type="ARBA" id="ARBA00004141"/>
    </source>
</evidence>
<keyword evidence="4 7" id="KW-0812">Transmembrane</keyword>
<dbReference type="GO" id="GO:0015211">
    <property type="term" value="F:purine nucleoside transmembrane transporter activity"/>
    <property type="evidence" value="ECO:0007669"/>
    <property type="project" value="UniProtKB-UniRule"/>
</dbReference>
<reference evidence="8" key="1">
    <citation type="submission" date="2021-01" db="EMBL/GenBank/DDBJ databases">
        <title>Adiantum capillus-veneris genome.</title>
        <authorList>
            <person name="Fang Y."/>
            <person name="Liao Q."/>
        </authorList>
    </citation>
    <scope>NUCLEOTIDE SEQUENCE</scope>
    <source>
        <strain evidence="8">H3</strain>
        <tissue evidence="8">Leaf</tissue>
    </source>
</reference>
<dbReference type="GO" id="GO:0016020">
    <property type="term" value="C:membrane"/>
    <property type="evidence" value="ECO:0007669"/>
    <property type="project" value="UniProtKB-SubCell"/>
</dbReference>
<feature type="transmembrane region" description="Helical" evidence="7">
    <location>
        <begin position="216"/>
        <end position="239"/>
    </location>
</feature>
<dbReference type="SUPFAM" id="SSF103481">
    <property type="entry name" value="Multidrug resistance efflux transporter EmrE"/>
    <property type="match status" value="1"/>
</dbReference>
<evidence type="ECO:0000256" key="3">
    <source>
        <dbReference type="ARBA" id="ARBA00022448"/>
    </source>
</evidence>
<protein>
    <recommendedName>
        <fullName evidence="7">Probable purine permease</fullName>
    </recommendedName>
</protein>
<feature type="transmembrane region" description="Helical" evidence="7">
    <location>
        <begin position="110"/>
        <end position="135"/>
    </location>
</feature>
<comment type="subcellular location">
    <subcellularLocation>
        <location evidence="1 7">Membrane</location>
        <topology evidence="1 7">Multi-pass membrane protein</topology>
    </subcellularLocation>
</comment>
<comment type="caution">
    <text evidence="8">The sequence shown here is derived from an EMBL/GenBank/DDBJ whole genome shotgun (WGS) entry which is preliminary data.</text>
</comment>
<evidence type="ECO:0000313" key="9">
    <source>
        <dbReference type="Proteomes" id="UP000886520"/>
    </source>
</evidence>
<name>A0A9D4UW47_ADICA</name>
<organism evidence="8 9">
    <name type="scientific">Adiantum capillus-veneris</name>
    <name type="common">Maidenhair fern</name>
    <dbReference type="NCBI Taxonomy" id="13818"/>
    <lineage>
        <taxon>Eukaryota</taxon>
        <taxon>Viridiplantae</taxon>
        <taxon>Streptophyta</taxon>
        <taxon>Embryophyta</taxon>
        <taxon>Tracheophyta</taxon>
        <taxon>Polypodiopsida</taxon>
        <taxon>Polypodiidae</taxon>
        <taxon>Polypodiales</taxon>
        <taxon>Pteridineae</taxon>
        <taxon>Pteridaceae</taxon>
        <taxon>Vittarioideae</taxon>
        <taxon>Adiantum</taxon>
    </lineage>
</organism>
<accession>A0A9D4UW47</accession>
<sequence length="367" mass="39376">MGSYGRWQVLYRKHAIDWVVLFLGSIAMLVGFPASRILSRLYYEDGGTSIWLLAWTAVAGWPLTALALLPFFMKRGTVPTRLTWGLLMAYTVLGLLTAVDNLLYSWAYCYLPASTASLISASSLPFTAIFAYFLLGKKVTASIFNAIGIITAAAAILALDSSSDMPLGVSSKQYALGFLLDVAGSALHGLIFTLSELIFVKYLGRESTHVILEQQAMVSIVGFAFTTIGVIASGDYAVITLEADAFTLGSFGYYMVLVWSTITLQVGILGSVAVMYSASAVLAGVLNAVVVPVTSIGAVLFVNDSIDGFKIVSLLLTGWGFGSYIYGGLNEAPSVTPADLSEPLYKNMVNVSVSDHDEIENVHQNHH</sequence>
<comment type="similarity">
    <text evidence="2 7">Belongs to the purine permeases (TC 2.A.7.14) family.</text>
</comment>
<dbReference type="OrthoDB" id="1912676at2759"/>
<feature type="transmembrane region" description="Helical" evidence="7">
    <location>
        <begin position="15"/>
        <end position="38"/>
    </location>
</feature>
<evidence type="ECO:0000256" key="6">
    <source>
        <dbReference type="ARBA" id="ARBA00023136"/>
    </source>
</evidence>
<dbReference type="Pfam" id="PF16913">
    <property type="entry name" value="PUNUT"/>
    <property type="match status" value="1"/>
</dbReference>
<dbReference type="EMBL" id="JABFUD020000010">
    <property type="protein sequence ID" value="KAI5074939.1"/>
    <property type="molecule type" value="Genomic_DNA"/>
</dbReference>
<evidence type="ECO:0000256" key="5">
    <source>
        <dbReference type="ARBA" id="ARBA00022989"/>
    </source>
</evidence>
<feature type="transmembrane region" description="Helical" evidence="7">
    <location>
        <begin position="179"/>
        <end position="204"/>
    </location>
</feature>
<gene>
    <name evidence="8" type="ORF">GOP47_0010900</name>
</gene>
<keyword evidence="9" id="KW-1185">Reference proteome</keyword>
<feature type="transmembrane region" description="Helical" evidence="7">
    <location>
        <begin position="281"/>
        <end position="302"/>
    </location>
</feature>
<proteinExistence type="inferred from homology"/>
<dbReference type="GO" id="GO:0005345">
    <property type="term" value="F:purine nucleobase transmembrane transporter activity"/>
    <property type="evidence" value="ECO:0007669"/>
    <property type="project" value="UniProtKB-UniRule"/>
</dbReference>
<evidence type="ECO:0000313" key="8">
    <source>
        <dbReference type="EMBL" id="KAI5074939.1"/>
    </source>
</evidence>
<evidence type="ECO:0000256" key="7">
    <source>
        <dbReference type="RuleBase" id="RU368015"/>
    </source>
</evidence>
<feature type="transmembrane region" description="Helical" evidence="7">
    <location>
        <begin position="50"/>
        <end position="72"/>
    </location>
</feature>
<dbReference type="AlphaFoldDB" id="A0A9D4UW47"/>
<comment type="caution">
    <text evidence="7">Lacks conserved residue(s) required for the propagation of feature annotation.</text>
</comment>
<feature type="transmembrane region" description="Helical" evidence="7">
    <location>
        <begin position="251"/>
        <end position="274"/>
    </location>
</feature>
<keyword evidence="6 7" id="KW-0472">Membrane</keyword>
<dbReference type="InterPro" id="IPR030182">
    <property type="entry name" value="PUP_plant"/>
</dbReference>
<dbReference type="PANTHER" id="PTHR31376">
    <property type="entry name" value="OS09G0467300 PROTEIN-RELATED"/>
    <property type="match status" value="1"/>
</dbReference>
<keyword evidence="3 7" id="KW-0813">Transport</keyword>
<dbReference type="Proteomes" id="UP000886520">
    <property type="component" value="Chromosome 10"/>
</dbReference>
<dbReference type="InterPro" id="IPR037185">
    <property type="entry name" value="EmrE-like"/>
</dbReference>
<feature type="transmembrane region" description="Helical" evidence="7">
    <location>
        <begin position="142"/>
        <end position="159"/>
    </location>
</feature>
<keyword evidence="5 7" id="KW-1133">Transmembrane helix</keyword>
<dbReference type="PANTHER" id="PTHR31376:SF10">
    <property type="entry name" value="PURINE PERMEASE 5-RELATED"/>
    <property type="match status" value="1"/>
</dbReference>
<evidence type="ECO:0000256" key="2">
    <source>
        <dbReference type="ARBA" id="ARBA00006213"/>
    </source>
</evidence>
<evidence type="ECO:0000256" key="4">
    <source>
        <dbReference type="ARBA" id="ARBA00022692"/>
    </source>
</evidence>
<feature type="transmembrane region" description="Helical" evidence="7">
    <location>
        <begin position="84"/>
        <end position="104"/>
    </location>
</feature>